<protein>
    <submittedName>
        <fullName evidence="1">Alcohol acetyltransferase</fullName>
    </submittedName>
</protein>
<sequence>MDNQLWYRLDHAAKMYSSIVSSRATTLFRVSATLTSQIDATHLQSALEATLRRFPFYKVQLKQGVFWYYLEATSQIPLVEEENYYPCMSLGIKRSGSFLFRVLYYNKRISVELSHSLTDGTGGLKFLQEMIIQYLHLKESIAVNNPEPDQKQLQSEIENSFLKYYEKEIPILKSRIGKSFKLPIALDKKGRYYITTGIIDVTELKQKAHYYETTVTILLTAIYIESLLKIQDDVARRHYPIVINVPVDMRSFFKSETMRNFFVSISPSIDSRLGNYEFTEIIDELKIEFRRLLSPKRLKQSIKRSVIGEKSFWLRIVPSPLKDIITPSIYSLFGESQYTSGLSNMGVVQMPSEIEQFIERFECYPPPSIGNKVKAFMISYQKHLYFSFGNLSKDRMLEREFFRNIRKKGIDVAIETNDEEN</sequence>
<dbReference type="RefSeq" id="WP_382359170.1">
    <property type="nucleotide sequence ID" value="NZ_JBHTGR010000027.1"/>
</dbReference>
<dbReference type="EMBL" id="JBHTGR010000027">
    <property type="protein sequence ID" value="MFC7747464.1"/>
    <property type="molecule type" value="Genomic_DNA"/>
</dbReference>
<evidence type="ECO:0000313" key="2">
    <source>
        <dbReference type="Proteomes" id="UP001596620"/>
    </source>
</evidence>
<proteinExistence type="predicted"/>
<gene>
    <name evidence="1" type="ORF">ACFQU8_09505</name>
</gene>
<keyword evidence="2" id="KW-1185">Reference proteome</keyword>
<dbReference type="Proteomes" id="UP001596620">
    <property type="component" value="Unassembled WGS sequence"/>
</dbReference>
<accession>A0ABW2UUI9</accession>
<organism evidence="1 2">
    <name type="scientific">Lentibacillus kimchii</name>
    <dbReference type="NCBI Taxonomy" id="1542911"/>
    <lineage>
        <taxon>Bacteria</taxon>
        <taxon>Bacillati</taxon>
        <taxon>Bacillota</taxon>
        <taxon>Bacilli</taxon>
        <taxon>Bacillales</taxon>
        <taxon>Bacillaceae</taxon>
        <taxon>Lentibacillus</taxon>
    </lineage>
</organism>
<reference evidence="2" key="1">
    <citation type="journal article" date="2019" name="Int. J. Syst. Evol. Microbiol.">
        <title>The Global Catalogue of Microorganisms (GCM) 10K type strain sequencing project: providing services to taxonomists for standard genome sequencing and annotation.</title>
        <authorList>
            <consortium name="The Broad Institute Genomics Platform"/>
            <consortium name="The Broad Institute Genome Sequencing Center for Infectious Disease"/>
            <person name="Wu L."/>
            <person name="Ma J."/>
        </authorList>
    </citation>
    <scope>NUCLEOTIDE SEQUENCE [LARGE SCALE GENOMIC DNA]</scope>
    <source>
        <strain evidence="2">JCM 30234</strain>
    </source>
</reference>
<name>A0ABW2UUI9_9BACI</name>
<evidence type="ECO:0000313" key="1">
    <source>
        <dbReference type="EMBL" id="MFC7747464.1"/>
    </source>
</evidence>
<comment type="caution">
    <text evidence="1">The sequence shown here is derived from an EMBL/GenBank/DDBJ whole genome shotgun (WGS) entry which is preliminary data.</text>
</comment>